<dbReference type="SUPFAM" id="SSF55073">
    <property type="entry name" value="Nucleotide cyclase"/>
    <property type="match status" value="1"/>
</dbReference>
<dbReference type="InterPro" id="IPR037522">
    <property type="entry name" value="HD_GYP_dom"/>
</dbReference>
<name>A0A917JMY5_9GAMM</name>
<gene>
    <name evidence="5" type="ORF">GCM10009332_09260</name>
</gene>
<keyword evidence="1" id="KW-0812">Transmembrane</keyword>
<dbReference type="InterPro" id="IPR003607">
    <property type="entry name" value="HD/PDEase_dom"/>
</dbReference>
<feature type="domain" description="GGDEF" evidence="2">
    <location>
        <begin position="484"/>
        <end position="591"/>
    </location>
</feature>
<dbReference type="Gene3D" id="1.10.3210.10">
    <property type="entry name" value="Hypothetical protein af1432"/>
    <property type="match status" value="1"/>
</dbReference>
<evidence type="ECO:0000313" key="5">
    <source>
        <dbReference type="EMBL" id="GGI73898.1"/>
    </source>
</evidence>
<dbReference type="PANTHER" id="PTHR45228">
    <property type="entry name" value="CYCLIC DI-GMP PHOSPHODIESTERASE TM_0186-RELATED"/>
    <property type="match status" value="1"/>
</dbReference>
<dbReference type="InterPro" id="IPR006675">
    <property type="entry name" value="HDIG_dom"/>
</dbReference>
<dbReference type="InterPro" id="IPR043128">
    <property type="entry name" value="Rev_trsase/Diguanyl_cyclase"/>
</dbReference>
<dbReference type="InterPro" id="IPR006674">
    <property type="entry name" value="HD_domain"/>
</dbReference>
<dbReference type="NCBIfam" id="TIGR00277">
    <property type="entry name" value="HDIG"/>
    <property type="match status" value="1"/>
</dbReference>
<dbReference type="SMART" id="SM00267">
    <property type="entry name" value="GGDEF"/>
    <property type="match status" value="1"/>
</dbReference>
<dbReference type="EMBL" id="BMPZ01000002">
    <property type="protein sequence ID" value="GGI73898.1"/>
    <property type="molecule type" value="Genomic_DNA"/>
</dbReference>
<dbReference type="PROSITE" id="PS51831">
    <property type="entry name" value="HD"/>
    <property type="match status" value="1"/>
</dbReference>
<comment type="caution">
    <text evidence="5">The sequence shown here is derived from an EMBL/GenBank/DDBJ whole genome shotgun (WGS) entry which is preliminary data.</text>
</comment>
<feature type="transmembrane region" description="Helical" evidence="1">
    <location>
        <begin position="210"/>
        <end position="231"/>
    </location>
</feature>
<evidence type="ECO:0000259" key="4">
    <source>
        <dbReference type="PROSITE" id="PS51832"/>
    </source>
</evidence>
<organism evidence="5 6">
    <name type="scientific">Shewanella gelidii</name>
    <dbReference type="NCBI Taxonomy" id="1642821"/>
    <lineage>
        <taxon>Bacteria</taxon>
        <taxon>Pseudomonadati</taxon>
        <taxon>Pseudomonadota</taxon>
        <taxon>Gammaproteobacteria</taxon>
        <taxon>Alteromonadales</taxon>
        <taxon>Shewanellaceae</taxon>
        <taxon>Shewanella</taxon>
    </lineage>
</organism>
<keyword evidence="1" id="KW-0472">Membrane</keyword>
<dbReference type="Gene3D" id="3.30.70.270">
    <property type="match status" value="1"/>
</dbReference>
<dbReference type="GO" id="GO:0008081">
    <property type="term" value="F:phosphoric diester hydrolase activity"/>
    <property type="evidence" value="ECO:0007669"/>
    <property type="project" value="UniProtKB-ARBA"/>
</dbReference>
<sequence>MRNPNFIGRLMNMILLCWTVLLLGFVVTVFWQSKSSAERLAYNDARASIRKDIAYRKWAASHGGVYVPISEHTPANPYLSHLPNRDVITNDGQHLTLMNPAYILSQVTQDYAEYYGTKGHLTSLQPLNPKNAPDLWEIKALNEMARTFTEYSELTDIDGEKFIRVLEPMVVIEGCLKCHAKQGYQVGDLRGGISASIPIASYYEDAFDKLAYVGTFFVVLWLIGVAAICHYKTRARKYLQEKQNDVEQYLFSLVDMIEGRDSYTAGHTKRVADYCVRIAKALDICEEQIEQLRRAAMLHDIGKIATPDSILLKPARLSKAEFSIIQQHATSGFQLLNRIDTFADIAGIVQAHHERYDGKGYPNGLKGDEIPQLAQIMAIADAFDAMTTDRIYKGRKSVQESLLEIERLAGEQFNPLYAEVAVKALSTVELSETNQAPKNTTERQRLAYFYNDQLTGLYNREYLRVQLAVEQGSSLQLGRENIQYAAAIYLKNFSNYNRAQGWESGDQLLVEISTQLSDRLTSALLFRLHGDDFLVLSPQALDFDTLKEILNRLTNNTCVRYEFEQFELSNEQCHSVESLEAYMDRQSATLS</sequence>
<dbReference type="SMART" id="SM00471">
    <property type="entry name" value="HDc"/>
    <property type="match status" value="1"/>
</dbReference>
<dbReference type="PROSITE" id="PS50887">
    <property type="entry name" value="GGDEF"/>
    <property type="match status" value="1"/>
</dbReference>
<evidence type="ECO:0008006" key="7">
    <source>
        <dbReference type="Google" id="ProtNLM"/>
    </source>
</evidence>
<accession>A0A917JMY5</accession>
<dbReference type="InterPro" id="IPR029787">
    <property type="entry name" value="Nucleotide_cyclase"/>
</dbReference>
<dbReference type="PANTHER" id="PTHR45228:SF4">
    <property type="entry name" value="LIPOPROTEIN"/>
    <property type="match status" value="1"/>
</dbReference>
<reference evidence="5" key="1">
    <citation type="journal article" date="2014" name="Int. J. Syst. Evol. Microbiol.">
        <title>Complete genome sequence of Corynebacterium casei LMG S-19264T (=DSM 44701T), isolated from a smear-ripened cheese.</title>
        <authorList>
            <consortium name="US DOE Joint Genome Institute (JGI-PGF)"/>
            <person name="Walter F."/>
            <person name="Albersmeier A."/>
            <person name="Kalinowski J."/>
            <person name="Ruckert C."/>
        </authorList>
    </citation>
    <scope>NUCLEOTIDE SEQUENCE</scope>
    <source>
        <strain evidence="5">JCM 30804</strain>
    </source>
</reference>
<evidence type="ECO:0000313" key="6">
    <source>
        <dbReference type="Proteomes" id="UP000613743"/>
    </source>
</evidence>
<dbReference type="Proteomes" id="UP000613743">
    <property type="component" value="Unassembled WGS sequence"/>
</dbReference>
<feature type="domain" description="HD" evidence="3">
    <location>
        <begin position="264"/>
        <end position="386"/>
    </location>
</feature>
<evidence type="ECO:0000256" key="1">
    <source>
        <dbReference type="SAM" id="Phobius"/>
    </source>
</evidence>
<dbReference type="Pfam" id="PF00990">
    <property type="entry name" value="GGDEF"/>
    <property type="match status" value="1"/>
</dbReference>
<dbReference type="Pfam" id="PF13487">
    <property type="entry name" value="HD_5"/>
    <property type="match status" value="1"/>
</dbReference>
<evidence type="ECO:0000259" key="3">
    <source>
        <dbReference type="PROSITE" id="PS51831"/>
    </source>
</evidence>
<dbReference type="SUPFAM" id="SSF109604">
    <property type="entry name" value="HD-domain/PDEase-like"/>
    <property type="match status" value="1"/>
</dbReference>
<dbReference type="PROSITE" id="PS51832">
    <property type="entry name" value="HD_GYP"/>
    <property type="match status" value="1"/>
</dbReference>
<dbReference type="InterPro" id="IPR021796">
    <property type="entry name" value="Tll0287-like_dom"/>
</dbReference>
<dbReference type="Pfam" id="PF11845">
    <property type="entry name" value="Tll0287-like"/>
    <property type="match status" value="1"/>
</dbReference>
<evidence type="ECO:0000259" key="2">
    <source>
        <dbReference type="PROSITE" id="PS50887"/>
    </source>
</evidence>
<keyword evidence="6" id="KW-1185">Reference proteome</keyword>
<reference evidence="5" key="2">
    <citation type="submission" date="2020-09" db="EMBL/GenBank/DDBJ databases">
        <authorList>
            <person name="Sun Q."/>
            <person name="Ohkuma M."/>
        </authorList>
    </citation>
    <scope>NUCLEOTIDE SEQUENCE</scope>
    <source>
        <strain evidence="5">JCM 30804</strain>
    </source>
</reference>
<protein>
    <recommendedName>
        <fullName evidence="7">DUF3365 domain-containing protein</fullName>
    </recommendedName>
</protein>
<feature type="domain" description="HD-GYP" evidence="4">
    <location>
        <begin position="242"/>
        <end position="437"/>
    </location>
</feature>
<proteinExistence type="predicted"/>
<dbReference type="CDD" id="cd00077">
    <property type="entry name" value="HDc"/>
    <property type="match status" value="1"/>
</dbReference>
<dbReference type="AlphaFoldDB" id="A0A917JMY5"/>
<dbReference type="RefSeq" id="WP_188918357.1">
    <property type="nucleotide sequence ID" value="NZ_BMPZ01000002.1"/>
</dbReference>
<dbReference type="InterPro" id="IPR052020">
    <property type="entry name" value="Cyclic_di-GMP/3'3'-cGAMP_PDE"/>
</dbReference>
<keyword evidence="1" id="KW-1133">Transmembrane helix</keyword>
<dbReference type="InterPro" id="IPR000160">
    <property type="entry name" value="GGDEF_dom"/>
</dbReference>